<protein>
    <submittedName>
        <fullName evidence="2">Uncharacterized protein</fullName>
    </submittedName>
</protein>
<evidence type="ECO:0000256" key="1">
    <source>
        <dbReference type="SAM" id="MobiDB-lite"/>
    </source>
</evidence>
<reference evidence="2 3" key="1">
    <citation type="submission" date="2024-04" db="EMBL/GenBank/DDBJ databases">
        <authorList>
            <person name="Fracassetti M."/>
        </authorList>
    </citation>
    <scope>NUCLEOTIDE SEQUENCE [LARGE SCALE GENOMIC DNA]</scope>
</reference>
<evidence type="ECO:0000313" key="2">
    <source>
        <dbReference type="EMBL" id="CAL1378930.1"/>
    </source>
</evidence>
<dbReference type="EMBL" id="OZ034816">
    <property type="protein sequence ID" value="CAL1378930.1"/>
    <property type="molecule type" value="Genomic_DNA"/>
</dbReference>
<proteinExistence type="predicted"/>
<evidence type="ECO:0000313" key="3">
    <source>
        <dbReference type="Proteomes" id="UP001497516"/>
    </source>
</evidence>
<gene>
    <name evidence="2" type="ORF">LTRI10_LOCUS20479</name>
</gene>
<sequence>MASTHFFHHTDDHRNPRRQIEHHHHQFTYIHIQYSDEDYDETCDNNTNTIKCQRHDERPSATELSGSDDNIKRHRYQHAAMGNFIKNKNHSPIAPHG</sequence>
<name>A0AAV2DZC6_9ROSI</name>
<dbReference type="AlphaFoldDB" id="A0AAV2DZC6"/>
<feature type="region of interest" description="Disordered" evidence="1">
    <location>
        <begin position="1"/>
        <end position="22"/>
    </location>
</feature>
<accession>A0AAV2DZC6</accession>
<dbReference type="Proteomes" id="UP001497516">
    <property type="component" value="Chromosome 3"/>
</dbReference>
<organism evidence="2 3">
    <name type="scientific">Linum trigynum</name>
    <dbReference type="NCBI Taxonomy" id="586398"/>
    <lineage>
        <taxon>Eukaryota</taxon>
        <taxon>Viridiplantae</taxon>
        <taxon>Streptophyta</taxon>
        <taxon>Embryophyta</taxon>
        <taxon>Tracheophyta</taxon>
        <taxon>Spermatophyta</taxon>
        <taxon>Magnoliopsida</taxon>
        <taxon>eudicotyledons</taxon>
        <taxon>Gunneridae</taxon>
        <taxon>Pentapetalae</taxon>
        <taxon>rosids</taxon>
        <taxon>fabids</taxon>
        <taxon>Malpighiales</taxon>
        <taxon>Linaceae</taxon>
        <taxon>Linum</taxon>
    </lineage>
</organism>
<keyword evidence="3" id="KW-1185">Reference proteome</keyword>